<keyword evidence="2" id="KW-1185">Reference proteome</keyword>
<reference evidence="1 2" key="1">
    <citation type="journal article" date="2019" name="Front. Microbiol.">
        <title>Thermoanaerosceptrum fracticalcis gen. nov. sp. nov., a Novel Fumarate-Fermenting Microorganism From a Deep Fractured Carbonate Aquifer of the US Great Basin.</title>
        <authorList>
            <person name="Hamilton-Brehm S.D."/>
            <person name="Stewart L.E."/>
            <person name="Zavarin M."/>
            <person name="Caldwell M."/>
            <person name="Lawson P.A."/>
            <person name="Onstott T.C."/>
            <person name="Grzymski J."/>
            <person name="Neveux I."/>
            <person name="Lollar B.S."/>
            <person name="Russell C.E."/>
            <person name="Moser D.P."/>
        </authorList>
    </citation>
    <scope>NUCLEOTIDE SEQUENCE [LARGE SCALE GENOMIC DNA]</scope>
    <source>
        <strain evidence="1 2">DRI-13</strain>
    </source>
</reference>
<sequence length="73" mass="8235">MRVIITDHAKKRLKDYRQDRITVADIIHAVNQIPGHVPTATRFRGFISKSGRVFDVVAKDIPNGRLVITIIGK</sequence>
<accession>A0A7G6E0W4</accession>
<dbReference type="OrthoDB" id="1787213at2"/>
<proteinExistence type="predicted"/>
<organism evidence="1 2">
    <name type="scientific">Thermanaerosceptrum fracticalcis</name>
    <dbReference type="NCBI Taxonomy" id="1712410"/>
    <lineage>
        <taxon>Bacteria</taxon>
        <taxon>Bacillati</taxon>
        <taxon>Bacillota</taxon>
        <taxon>Clostridia</taxon>
        <taxon>Eubacteriales</taxon>
        <taxon>Peptococcaceae</taxon>
        <taxon>Thermanaerosceptrum</taxon>
    </lineage>
</organism>
<protein>
    <recommendedName>
        <fullName evidence="3">DUF4258 domain-containing protein</fullName>
    </recommendedName>
</protein>
<dbReference type="Proteomes" id="UP000515847">
    <property type="component" value="Chromosome"/>
</dbReference>
<gene>
    <name evidence="1" type="ORF">BR63_04970</name>
</gene>
<dbReference type="EMBL" id="CP045798">
    <property type="protein sequence ID" value="QNB45718.1"/>
    <property type="molecule type" value="Genomic_DNA"/>
</dbReference>
<dbReference type="RefSeq" id="WP_034419772.1">
    <property type="nucleotide sequence ID" value="NZ_CP045798.1"/>
</dbReference>
<evidence type="ECO:0000313" key="1">
    <source>
        <dbReference type="EMBL" id="QNB45718.1"/>
    </source>
</evidence>
<name>A0A7G6E0W4_THEFR</name>
<evidence type="ECO:0008006" key="3">
    <source>
        <dbReference type="Google" id="ProtNLM"/>
    </source>
</evidence>
<dbReference type="KEGG" id="tfr:BR63_04970"/>
<dbReference type="AlphaFoldDB" id="A0A7G6E0W4"/>
<evidence type="ECO:0000313" key="2">
    <source>
        <dbReference type="Proteomes" id="UP000515847"/>
    </source>
</evidence>